<sequence>MLSVVELAAHSDLVLSTASCQDDHEAWSPAESSGDWYRLVLVRRGRFRRHVRGLTMCADPTTGYVSAPAQEERFAHPAGSDACTSISLSPAFWQSLAGDGAPPLHGLPVDAELDLAHRRVLASGEKDYGLVERLLDLVGTALRRVPDTPRWVLRDAGLVDRARAAILDDAPEAADLMSLARLLGVSPYRLSRVFSRSAGMSITRFRNTVRVRRALDRLEGGDDSIAAIAADLGFTDQAHLSRTVREHVGQPPSALRRLLRPQKCTSRAGTESRS</sequence>
<protein>
    <submittedName>
        <fullName evidence="5">AraC-type DNA-binding protein</fullName>
    </submittedName>
</protein>
<dbReference type="RefSeq" id="WP_030432598.1">
    <property type="nucleotide sequence ID" value="NZ_JOEF01000029.1"/>
</dbReference>
<name>A0A1G9TSP9_ALLAB</name>
<dbReference type="Proteomes" id="UP000183376">
    <property type="component" value="Chromosome I"/>
</dbReference>
<evidence type="ECO:0000313" key="5">
    <source>
        <dbReference type="EMBL" id="SDM50464.1"/>
    </source>
</evidence>
<accession>A0A1G9TSP9</accession>
<feature type="domain" description="HTH araC/xylS-type" evidence="4">
    <location>
        <begin position="160"/>
        <end position="258"/>
    </location>
</feature>
<dbReference type="InterPro" id="IPR050204">
    <property type="entry name" value="AraC_XylS_family_regulators"/>
</dbReference>
<dbReference type="PANTHER" id="PTHR46796">
    <property type="entry name" value="HTH-TYPE TRANSCRIPTIONAL ACTIVATOR RHAS-RELATED"/>
    <property type="match status" value="1"/>
</dbReference>
<dbReference type="SMART" id="SM00342">
    <property type="entry name" value="HTH_ARAC"/>
    <property type="match status" value="1"/>
</dbReference>
<keyword evidence="3" id="KW-0804">Transcription</keyword>
<dbReference type="InterPro" id="IPR018062">
    <property type="entry name" value="HTH_AraC-typ_CS"/>
</dbReference>
<dbReference type="EMBL" id="LT629701">
    <property type="protein sequence ID" value="SDM50464.1"/>
    <property type="molecule type" value="Genomic_DNA"/>
</dbReference>
<organism evidence="5 6">
    <name type="scientific">Allokutzneria albata</name>
    <name type="common">Kibdelosporangium albatum</name>
    <dbReference type="NCBI Taxonomy" id="211114"/>
    <lineage>
        <taxon>Bacteria</taxon>
        <taxon>Bacillati</taxon>
        <taxon>Actinomycetota</taxon>
        <taxon>Actinomycetes</taxon>
        <taxon>Pseudonocardiales</taxon>
        <taxon>Pseudonocardiaceae</taxon>
        <taxon>Allokutzneria</taxon>
    </lineage>
</organism>
<keyword evidence="6" id="KW-1185">Reference proteome</keyword>
<dbReference type="Pfam" id="PF12833">
    <property type="entry name" value="HTH_18"/>
    <property type="match status" value="1"/>
</dbReference>
<evidence type="ECO:0000256" key="1">
    <source>
        <dbReference type="ARBA" id="ARBA00023015"/>
    </source>
</evidence>
<evidence type="ECO:0000256" key="3">
    <source>
        <dbReference type="ARBA" id="ARBA00023163"/>
    </source>
</evidence>
<dbReference type="AlphaFoldDB" id="A0A1G9TSP9"/>
<evidence type="ECO:0000313" key="6">
    <source>
        <dbReference type="Proteomes" id="UP000183376"/>
    </source>
</evidence>
<evidence type="ECO:0000259" key="4">
    <source>
        <dbReference type="PROSITE" id="PS01124"/>
    </source>
</evidence>
<dbReference type="InterPro" id="IPR009057">
    <property type="entry name" value="Homeodomain-like_sf"/>
</dbReference>
<dbReference type="PROSITE" id="PS01124">
    <property type="entry name" value="HTH_ARAC_FAMILY_2"/>
    <property type="match status" value="1"/>
</dbReference>
<keyword evidence="2 5" id="KW-0238">DNA-binding</keyword>
<dbReference type="Gene3D" id="1.10.10.60">
    <property type="entry name" value="Homeodomain-like"/>
    <property type="match status" value="1"/>
</dbReference>
<dbReference type="GO" id="GO:0003700">
    <property type="term" value="F:DNA-binding transcription factor activity"/>
    <property type="evidence" value="ECO:0007669"/>
    <property type="project" value="InterPro"/>
</dbReference>
<dbReference type="SUPFAM" id="SSF46689">
    <property type="entry name" value="Homeodomain-like"/>
    <property type="match status" value="2"/>
</dbReference>
<reference evidence="5 6" key="1">
    <citation type="submission" date="2016-10" db="EMBL/GenBank/DDBJ databases">
        <authorList>
            <person name="de Groot N.N."/>
        </authorList>
    </citation>
    <scope>NUCLEOTIDE SEQUENCE [LARGE SCALE GENOMIC DNA]</scope>
    <source>
        <strain evidence="5 6">DSM 44149</strain>
    </source>
</reference>
<gene>
    <name evidence="5" type="ORF">SAMN04489726_1962</name>
</gene>
<dbReference type="PROSITE" id="PS00041">
    <property type="entry name" value="HTH_ARAC_FAMILY_1"/>
    <property type="match status" value="1"/>
</dbReference>
<proteinExistence type="predicted"/>
<keyword evidence="1" id="KW-0805">Transcription regulation</keyword>
<dbReference type="STRING" id="211114.SAMN04489726_1962"/>
<dbReference type="InterPro" id="IPR018060">
    <property type="entry name" value="HTH_AraC"/>
</dbReference>
<dbReference type="eggNOG" id="COG2207">
    <property type="taxonomic scope" value="Bacteria"/>
</dbReference>
<evidence type="ECO:0000256" key="2">
    <source>
        <dbReference type="ARBA" id="ARBA00023125"/>
    </source>
</evidence>
<dbReference type="GO" id="GO:0043565">
    <property type="term" value="F:sequence-specific DNA binding"/>
    <property type="evidence" value="ECO:0007669"/>
    <property type="project" value="InterPro"/>
</dbReference>